<dbReference type="SUPFAM" id="SSF48371">
    <property type="entry name" value="ARM repeat"/>
    <property type="match status" value="1"/>
</dbReference>
<reference evidence="3" key="2">
    <citation type="submission" date="2025-08" db="UniProtKB">
        <authorList>
            <consortium name="RefSeq"/>
        </authorList>
    </citation>
    <scope>IDENTIFICATION</scope>
    <source>
        <tissue evidence="3">Etiolated seedlings</tissue>
    </source>
</reference>
<accession>A0A1S2XMH3</accession>
<gene>
    <name evidence="3" type="primary">LOC101510768</name>
</gene>
<dbReference type="InterPro" id="IPR013878">
    <property type="entry name" value="Mo25"/>
</dbReference>
<dbReference type="Pfam" id="PF08569">
    <property type="entry name" value="Mo25"/>
    <property type="match status" value="1"/>
</dbReference>
<dbReference type="STRING" id="3827.A0A1S2XMH3"/>
<dbReference type="Proteomes" id="UP000087171">
    <property type="component" value="Chromosome Ca2"/>
</dbReference>
<protein>
    <submittedName>
        <fullName evidence="3">MO25-like protein At5g47540</fullName>
    </submittedName>
</protein>
<evidence type="ECO:0000313" key="2">
    <source>
        <dbReference type="Proteomes" id="UP000087171"/>
    </source>
</evidence>
<dbReference type="InterPro" id="IPR011989">
    <property type="entry name" value="ARM-like"/>
</dbReference>
<dbReference type="AlphaFoldDB" id="A0A1S2XMH3"/>
<name>A0A1S2XMH3_CICAR</name>
<comment type="similarity">
    <text evidence="1">Belongs to the Mo25 family.</text>
</comment>
<dbReference type="PaxDb" id="3827-XP_004491595.1"/>
<dbReference type="PANTHER" id="PTHR10182:SF34">
    <property type="entry name" value="MO25-LIKE PROTEIN"/>
    <property type="match status" value="1"/>
</dbReference>
<dbReference type="eggNOG" id="KOG1566">
    <property type="taxonomic scope" value="Eukaryota"/>
</dbReference>
<dbReference type="Gene3D" id="1.25.10.10">
    <property type="entry name" value="Leucine-rich Repeat Variant"/>
    <property type="match status" value="1"/>
</dbReference>
<dbReference type="GO" id="GO:0043539">
    <property type="term" value="F:protein serine/threonine kinase activator activity"/>
    <property type="evidence" value="ECO:0007669"/>
    <property type="project" value="TreeGrafter"/>
</dbReference>
<dbReference type="OrthoDB" id="609103at2759"/>
<keyword evidence="2" id="KW-1185">Reference proteome</keyword>
<dbReference type="FunFam" id="1.25.10.10:FF:000146">
    <property type="entry name" value="putative MO25-like protein At5g47540"/>
    <property type="match status" value="1"/>
</dbReference>
<dbReference type="InterPro" id="IPR016024">
    <property type="entry name" value="ARM-type_fold"/>
</dbReference>
<evidence type="ECO:0000313" key="3">
    <source>
        <dbReference type="RefSeq" id="XP_004491595.1"/>
    </source>
</evidence>
<dbReference type="PANTHER" id="PTHR10182">
    <property type="entry name" value="CALCIUM-BINDING PROTEIN 39-RELATED"/>
    <property type="match status" value="1"/>
</dbReference>
<dbReference type="GO" id="GO:0035556">
    <property type="term" value="P:intracellular signal transduction"/>
    <property type="evidence" value="ECO:0007669"/>
    <property type="project" value="TreeGrafter"/>
</dbReference>
<sequence length="353" mass="40859">MKKGIFKQKPRTPVELVRRVRELLIYIDTKSNTRESKREEKLLELCKTILEIRTVLYGNGESEPNADACSQLTQEFLKEDTFRLLIASLPILKLEARQDATRVIANLQRQRVNSRLIASQYLEDNLDLVDIVIHGYEEEGDIALTYGAIARECIRHQSVARHVLESEHMKKFFDYIQIPNFEIASDAGATFKELLTRHKSTVAEFLSKNYDWFFKEYNSQLLESTSYFTRRHAIKLLGDMLLDRSNSGVMIRYVSSLDNMRILMNLLRESNKTIQLETFHVFKLFVANQNKPPEVVGILVTNKHKLLQFLGSFNSDKADEQFQADKQQVISEIISLQHKDHPCTSLDNCEVPC</sequence>
<dbReference type="KEGG" id="cam:101510768"/>
<dbReference type="GeneID" id="101510768"/>
<organism evidence="2 3">
    <name type="scientific">Cicer arietinum</name>
    <name type="common">Chickpea</name>
    <name type="synonym">Garbanzo</name>
    <dbReference type="NCBI Taxonomy" id="3827"/>
    <lineage>
        <taxon>Eukaryota</taxon>
        <taxon>Viridiplantae</taxon>
        <taxon>Streptophyta</taxon>
        <taxon>Embryophyta</taxon>
        <taxon>Tracheophyta</taxon>
        <taxon>Spermatophyta</taxon>
        <taxon>Magnoliopsida</taxon>
        <taxon>eudicotyledons</taxon>
        <taxon>Gunneridae</taxon>
        <taxon>Pentapetalae</taxon>
        <taxon>rosids</taxon>
        <taxon>fabids</taxon>
        <taxon>Fabales</taxon>
        <taxon>Fabaceae</taxon>
        <taxon>Papilionoideae</taxon>
        <taxon>50 kb inversion clade</taxon>
        <taxon>NPAAA clade</taxon>
        <taxon>Hologalegina</taxon>
        <taxon>IRL clade</taxon>
        <taxon>Cicereae</taxon>
        <taxon>Cicer</taxon>
    </lineage>
</organism>
<proteinExistence type="inferred from homology"/>
<reference evidence="2" key="1">
    <citation type="journal article" date="2013" name="Nat. Biotechnol.">
        <title>Draft genome sequence of chickpea (Cicer arietinum) provides a resource for trait improvement.</title>
        <authorList>
            <person name="Varshney R.K."/>
            <person name="Song C."/>
            <person name="Saxena R.K."/>
            <person name="Azam S."/>
            <person name="Yu S."/>
            <person name="Sharpe A.G."/>
            <person name="Cannon S."/>
            <person name="Baek J."/>
            <person name="Rosen B.D."/>
            <person name="Tar'an B."/>
            <person name="Millan T."/>
            <person name="Zhang X."/>
            <person name="Ramsay L.D."/>
            <person name="Iwata A."/>
            <person name="Wang Y."/>
            <person name="Nelson W."/>
            <person name="Farmer A.D."/>
            <person name="Gaur P.M."/>
            <person name="Soderlund C."/>
            <person name="Penmetsa R.V."/>
            <person name="Xu C."/>
            <person name="Bharti A.K."/>
            <person name="He W."/>
            <person name="Winter P."/>
            <person name="Zhao S."/>
            <person name="Hane J.K."/>
            <person name="Carrasquilla-Garcia N."/>
            <person name="Condie J.A."/>
            <person name="Upadhyaya H.D."/>
            <person name="Luo M.C."/>
            <person name="Thudi M."/>
            <person name="Gowda C.L."/>
            <person name="Singh N.P."/>
            <person name="Lichtenzveig J."/>
            <person name="Gali K.K."/>
            <person name="Rubio J."/>
            <person name="Nadarajan N."/>
            <person name="Dolezel J."/>
            <person name="Bansal K.C."/>
            <person name="Xu X."/>
            <person name="Edwards D."/>
            <person name="Zhang G."/>
            <person name="Kahl G."/>
            <person name="Gil J."/>
            <person name="Singh K.B."/>
            <person name="Datta S.K."/>
            <person name="Jackson S.A."/>
            <person name="Wang J."/>
            <person name="Cook D.R."/>
        </authorList>
    </citation>
    <scope>NUCLEOTIDE SEQUENCE [LARGE SCALE GENOMIC DNA]</scope>
    <source>
        <strain evidence="2">cv. CDC Frontier</strain>
    </source>
</reference>
<evidence type="ECO:0000256" key="1">
    <source>
        <dbReference type="ARBA" id="ARBA00011012"/>
    </source>
</evidence>
<dbReference type="RefSeq" id="XP_004491595.1">
    <property type="nucleotide sequence ID" value="XM_004491538.3"/>
</dbReference>